<proteinExistence type="predicted"/>
<dbReference type="AlphaFoldDB" id="A0A0V0WKV5"/>
<reference evidence="1 2" key="1">
    <citation type="submission" date="2015-01" db="EMBL/GenBank/DDBJ databases">
        <title>Evolution of Trichinella species and genotypes.</title>
        <authorList>
            <person name="Korhonen P.K."/>
            <person name="Edoardo P."/>
            <person name="Giuseppe L.R."/>
            <person name="Gasser R.B."/>
        </authorList>
    </citation>
    <scope>NUCLEOTIDE SEQUENCE [LARGE SCALE GENOMIC DNA]</scope>
    <source>
        <strain evidence="1">ISS2496</strain>
    </source>
</reference>
<sequence length="40" mass="4870">LFLDFHSKSSGSRLFQKDRSRRFHSVWTPFDIPFLRNTEI</sequence>
<name>A0A0V0WKV5_9BILA</name>
<keyword evidence="2" id="KW-1185">Reference proteome</keyword>
<comment type="caution">
    <text evidence="1">The sequence shown here is derived from an EMBL/GenBank/DDBJ whole genome shotgun (WGS) entry which is preliminary data.</text>
</comment>
<organism evidence="1 2">
    <name type="scientific">Trichinella patagoniensis</name>
    <dbReference type="NCBI Taxonomy" id="990121"/>
    <lineage>
        <taxon>Eukaryota</taxon>
        <taxon>Metazoa</taxon>
        <taxon>Ecdysozoa</taxon>
        <taxon>Nematoda</taxon>
        <taxon>Enoplea</taxon>
        <taxon>Dorylaimia</taxon>
        <taxon>Trichinellida</taxon>
        <taxon>Trichinellidae</taxon>
        <taxon>Trichinella</taxon>
    </lineage>
</organism>
<accession>A0A0V0WKV5</accession>
<gene>
    <name evidence="1" type="ORF">T12_9843</name>
</gene>
<evidence type="ECO:0000313" key="1">
    <source>
        <dbReference type="EMBL" id="KRX76304.1"/>
    </source>
</evidence>
<dbReference type="EMBL" id="JYDQ01005572">
    <property type="protein sequence ID" value="KRX76304.1"/>
    <property type="molecule type" value="Genomic_DNA"/>
</dbReference>
<feature type="non-terminal residue" evidence="1">
    <location>
        <position position="1"/>
    </location>
</feature>
<feature type="non-terminal residue" evidence="1">
    <location>
        <position position="40"/>
    </location>
</feature>
<evidence type="ECO:0000313" key="2">
    <source>
        <dbReference type="Proteomes" id="UP000054783"/>
    </source>
</evidence>
<protein>
    <submittedName>
        <fullName evidence="1">Uncharacterized protein</fullName>
    </submittedName>
</protein>
<dbReference type="Proteomes" id="UP000054783">
    <property type="component" value="Unassembled WGS sequence"/>
</dbReference>